<proteinExistence type="predicted"/>
<organism evidence="1 2">
    <name type="scientific">Mammaliicoccus stepanovicii</name>
    <dbReference type="NCBI Taxonomy" id="643214"/>
    <lineage>
        <taxon>Bacteria</taxon>
        <taxon>Bacillati</taxon>
        <taxon>Bacillota</taxon>
        <taxon>Bacilli</taxon>
        <taxon>Bacillales</taxon>
        <taxon>Staphylococcaceae</taxon>
        <taxon>Mammaliicoccus</taxon>
    </lineage>
</organism>
<dbReference type="Proteomes" id="UP000242084">
    <property type="component" value="Chromosome 1"/>
</dbReference>
<protein>
    <submittedName>
        <fullName evidence="1">Uncharacterized protein</fullName>
    </submittedName>
</protein>
<keyword evidence="2" id="KW-1185">Reference proteome</keyword>
<dbReference type="KEGG" id="sste:SAMEA4384403_1471"/>
<dbReference type="OrthoDB" id="2403502at2"/>
<dbReference type="EMBL" id="LT906462">
    <property type="protein sequence ID" value="SNV69591.1"/>
    <property type="molecule type" value="Genomic_DNA"/>
</dbReference>
<name>A0A239ZEE2_9STAP</name>
<evidence type="ECO:0000313" key="1">
    <source>
        <dbReference type="EMBL" id="SNV69591.1"/>
    </source>
</evidence>
<accession>A0A239ZEE2</accession>
<dbReference type="AlphaFoldDB" id="A0A239ZEE2"/>
<dbReference type="RefSeq" id="WP_095088187.1">
    <property type="nucleotide sequence ID" value="NZ_BMDM01000005.1"/>
</dbReference>
<reference evidence="1 2" key="1">
    <citation type="submission" date="2017-06" db="EMBL/GenBank/DDBJ databases">
        <authorList>
            <consortium name="Pathogen Informatics"/>
        </authorList>
    </citation>
    <scope>NUCLEOTIDE SEQUENCE [LARGE SCALE GENOMIC DNA]</scope>
    <source>
        <strain evidence="1 2">NCTC13839</strain>
    </source>
</reference>
<sequence>MFFEKKIFVFEDLENKYNEEDAKNIFNRYKVDYGFITESSQSIILGGLKYNSKDDKEQFITEFNQFLGN</sequence>
<gene>
    <name evidence="1" type="ORF">SAMEA4384403_01471</name>
</gene>
<evidence type="ECO:0000313" key="2">
    <source>
        <dbReference type="Proteomes" id="UP000242084"/>
    </source>
</evidence>